<dbReference type="InterPro" id="IPR046346">
    <property type="entry name" value="Aminoacid_DH-like_N_sf"/>
</dbReference>
<dbReference type="InterPro" id="IPR006096">
    <property type="entry name" value="Glu/Leu/Phe/Val/Trp_DH_C"/>
</dbReference>
<evidence type="ECO:0000256" key="2">
    <source>
        <dbReference type="ARBA" id="ARBA00006382"/>
    </source>
</evidence>
<dbReference type="PIRSF" id="PIRSF000188">
    <property type="entry name" value="Phe_leu_dh"/>
    <property type="match status" value="1"/>
</dbReference>
<dbReference type="Pfam" id="PF00208">
    <property type="entry name" value="ELFV_dehydrog"/>
    <property type="match status" value="2"/>
</dbReference>
<dbReference type="AlphaFoldDB" id="A0A1E8CN39"/>
<keyword evidence="4 6" id="KW-0520">NAD</keyword>
<gene>
    <name evidence="9" type="ORF">PHACT_02315</name>
</gene>
<dbReference type="InterPro" id="IPR016211">
    <property type="entry name" value="Glu/Phe/Leu/Val/Trp_DH_bac/arc"/>
</dbReference>
<organism evidence="9 10">
    <name type="scientific">Pseudohongiella acticola</name>
    <dbReference type="NCBI Taxonomy" id="1524254"/>
    <lineage>
        <taxon>Bacteria</taxon>
        <taxon>Pseudomonadati</taxon>
        <taxon>Pseudomonadota</taxon>
        <taxon>Gammaproteobacteria</taxon>
        <taxon>Pseudomonadales</taxon>
        <taxon>Pseudohongiellaceae</taxon>
        <taxon>Pseudohongiella</taxon>
    </lineage>
</organism>
<dbReference type="Gene3D" id="3.40.50.720">
    <property type="entry name" value="NAD(P)-binding Rossmann-like Domain"/>
    <property type="match status" value="1"/>
</dbReference>
<dbReference type="OrthoDB" id="9803297at2"/>
<dbReference type="Pfam" id="PF02812">
    <property type="entry name" value="ELFV_dehydrog_N"/>
    <property type="match status" value="1"/>
</dbReference>
<proteinExistence type="inferred from homology"/>
<dbReference type="SUPFAM" id="SSF51735">
    <property type="entry name" value="NAD(P)-binding Rossmann-fold domains"/>
    <property type="match status" value="1"/>
</dbReference>
<comment type="similarity">
    <text evidence="2 7">Belongs to the Glu/Leu/Phe/Val dehydrogenases family.</text>
</comment>
<dbReference type="SUPFAM" id="SSF53223">
    <property type="entry name" value="Aminoacid dehydrogenase-like, N-terminal domain"/>
    <property type="match status" value="1"/>
</dbReference>
<dbReference type="STRING" id="1524254.PHACT_02315"/>
<keyword evidence="6" id="KW-0547">Nucleotide-binding</keyword>
<dbReference type="InterPro" id="IPR006097">
    <property type="entry name" value="Glu/Leu/Phe/Val/Trp_DH_dimer"/>
</dbReference>
<dbReference type="GO" id="GO:0000166">
    <property type="term" value="F:nucleotide binding"/>
    <property type="evidence" value="ECO:0007669"/>
    <property type="project" value="UniProtKB-KW"/>
</dbReference>
<name>A0A1E8CN39_9GAMM</name>
<dbReference type="PANTHER" id="PTHR42722">
    <property type="entry name" value="LEUCINE DEHYDROGENASE"/>
    <property type="match status" value="1"/>
</dbReference>
<dbReference type="InterPro" id="IPR006095">
    <property type="entry name" value="Glu/Leu/Phe/Val/Trp_DH"/>
</dbReference>
<evidence type="ECO:0000259" key="8">
    <source>
        <dbReference type="SMART" id="SM00839"/>
    </source>
</evidence>
<reference evidence="10" key="1">
    <citation type="submission" date="2016-07" db="EMBL/GenBank/DDBJ databases">
        <authorList>
            <person name="Florea S."/>
            <person name="Webb J.S."/>
            <person name="Jaromczyk J."/>
            <person name="Schardl C.L."/>
        </authorList>
    </citation>
    <scope>NUCLEOTIDE SEQUENCE [LARGE SCALE GENOMIC DNA]</scope>
    <source>
        <strain evidence="10">KCTC 42131</strain>
    </source>
</reference>
<dbReference type="PANTHER" id="PTHR42722:SF1">
    <property type="entry name" value="VALINE DEHYDROGENASE"/>
    <property type="match status" value="1"/>
</dbReference>
<evidence type="ECO:0000256" key="3">
    <source>
        <dbReference type="ARBA" id="ARBA00023002"/>
    </source>
</evidence>
<accession>A0A1E8CN39</accession>
<evidence type="ECO:0000256" key="5">
    <source>
        <dbReference type="PIRSR" id="PIRSR000188-1"/>
    </source>
</evidence>
<dbReference type="EMBL" id="MASR01000001">
    <property type="protein sequence ID" value="OFE13881.1"/>
    <property type="molecule type" value="Genomic_DNA"/>
</dbReference>
<evidence type="ECO:0000256" key="1">
    <source>
        <dbReference type="ARBA" id="ARBA00003868"/>
    </source>
</evidence>
<sequence>MFDRIERADLNELHFRHDEASGLRAIIAIHNTRLGPALGGCRFIAYQSDDDAIDDVIRLARGMSYKAAIANVPQGGGKAVILKPMQAFDRQELFQAFGSFIHDLGGRYITAVDSGSLITDMDEVARNTPYVSGTSKDGLDPSPVTALGVYAGIVAAVKHQLQRDSVNGLRIAIQGVGNVGYALAALLHRDGARLIVSDADARRVQRCIDEFAADTVAVDEIYDVDCDLFAPCGLGGVINADTIPRLRCNIVAGAANNQLSDDVQGEVLHNKGILYAPDYVINAGGLIQVSLGYLKKPASEINQRTLALGSTLSDLFARSHADNSPPEQIANRVAEALLFD</sequence>
<feature type="active site" description="Proton donor/acceptor" evidence="5">
    <location>
        <position position="78"/>
    </location>
</feature>
<comment type="function">
    <text evidence="1">Catalyzes the reversible oxidative deamination of glutamate to alpha-ketoglutarate and ammonia.</text>
</comment>
<evidence type="ECO:0000256" key="6">
    <source>
        <dbReference type="PIRSR" id="PIRSR000188-2"/>
    </source>
</evidence>
<dbReference type="InterPro" id="IPR036291">
    <property type="entry name" value="NAD(P)-bd_dom_sf"/>
</dbReference>
<evidence type="ECO:0000256" key="7">
    <source>
        <dbReference type="RuleBase" id="RU004417"/>
    </source>
</evidence>
<dbReference type="Gene3D" id="3.40.50.10860">
    <property type="entry name" value="Leucine Dehydrogenase, chain A, domain 1"/>
    <property type="match status" value="1"/>
</dbReference>
<dbReference type="RefSeq" id="WP_070118100.1">
    <property type="nucleotide sequence ID" value="NZ_CAXATG010000002.1"/>
</dbReference>
<evidence type="ECO:0000313" key="9">
    <source>
        <dbReference type="EMBL" id="OFE13881.1"/>
    </source>
</evidence>
<keyword evidence="3 7" id="KW-0560">Oxidoreductase</keyword>
<dbReference type="CDD" id="cd01075">
    <property type="entry name" value="NAD_bind_Leu_Phe_Val_DH"/>
    <property type="match status" value="1"/>
</dbReference>
<dbReference type="GO" id="GO:0006520">
    <property type="term" value="P:amino acid metabolic process"/>
    <property type="evidence" value="ECO:0007669"/>
    <property type="project" value="InterPro"/>
</dbReference>
<evidence type="ECO:0000313" key="10">
    <source>
        <dbReference type="Proteomes" id="UP000175669"/>
    </source>
</evidence>
<feature type="binding site" evidence="6">
    <location>
        <begin position="175"/>
        <end position="180"/>
    </location>
    <ligand>
        <name>NAD(+)</name>
        <dbReference type="ChEBI" id="CHEBI:57540"/>
    </ligand>
</feature>
<feature type="domain" description="Glutamate/phenylalanine/leucine/valine/L-tryptophan dehydrogenase C-terminal" evidence="8">
    <location>
        <begin position="139"/>
        <end position="340"/>
    </location>
</feature>
<comment type="caution">
    <text evidence="9">The sequence shown here is derived from an EMBL/GenBank/DDBJ whole genome shotgun (WGS) entry which is preliminary data.</text>
</comment>
<dbReference type="PRINTS" id="PR00082">
    <property type="entry name" value="GLFDHDRGNASE"/>
</dbReference>
<protein>
    <submittedName>
        <fullName evidence="9">Amino acid dehydrogenase</fullName>
    </submittedName>
</protein>
<dbReference type="SMART" id="SM00839">
    <property type="entry name" value="ELFV_dehydrog"/>
    <property type="match status" value="1"/>
</dbReference>
<evidence type="ECO:0000256" key="4">
    <source>
        <dbReference type="ARBA" id="ARBA00023027"/>
    </source>
</evidence>
<dbReference type="Proteomes" id="UP000175669">
    <property type="component" value="Unassembled WGS sequence"/>
</dbReference>
<keyword evidence="10" id="KW-1185">Reference proteome</keyword>
<dbReference type="GO" id="GO:0016639">
    <property type="term" value="F:oxidoreductase activity, acting on the CH-NH2 group of donors, NAD or NADP as acceptor"/>
    <property type="evidence" value="ECO:0007669"/>
    <property type="project" value="InterPro"/>
</dbReference>